<dbReference type="Proteomes" id="UP000053259">
    <property type="component" value="Unassembled WGS sequence"/>
</dbReference>
<proteinExistence type="predicted"/>
<evidence type="ECO:0000313" key="2">
    <source>
        <dbReference type="EMBL" id="KIW00136.1"/>
    </source>
</evidence>
<feature type="compositionally biased region" description="Basic and acidic residues" evidence="1">
    <location>
        <begin position="22"/>
        <end position="47"/>
    </location>
</feature>
<evidence type="ECO:0000313" key="3">
    <source>
        <dbReference type="Proteomes" id="UP000053259"/>
    </source>
</evidence>
<accession>A0A0D1XD29</accession>
<gene>
    <name evidence="2" type="ORF">PV09_08314</name>
</gene>
<feature type="compositionally biased region" description="Polar residues" evidence="1">
    <location>
        <begin position="79"/>
        <end position="92"/>
    </location>
</feature>
<name>A0A0D1XD29_9PEZI</name>
<organism evidence="2 3">
    <name type="scientific">Verruconis gallopava</name>
    <dbReference type="NCBI Taxonomy" id="253628"/>
    <lineage>
        <taxon>Eukaryota</taxon>
        <taxon>Fungi</taxon>
        <taxon>Dikarya</taxon>
        <taxon>Ascomycota</taxon>
        <taxon>Pezizomycotina</taxon>
        <taxon>Dothideomycetes</taxon>
        <taxon>Pleosporomycetidae</taxon>
        <taxon>Venturiales</taxon>
        <taxon>Sympoventuriaceae</taxon>
        <taxon>Verruconis</taxon>
    </lineage>
</organism>
<dbReference type="GeneID" id="27316287"/>
<protein>
    <submittedName>
        <fullName evidence="2">Uncharacterized protein</fullName>
    </submittedName>
</protein>
<evidence type="ECO:0000256" key="1">
    <source>
        <dbReference type="SAM" id="MobiDB-lite"/>
    </source>
</evidence>
<dbReference type="HOGENOM" id="CLU_1262384_0_0_1"/>
<keyword evidence="3" id="KW-1185">Reference proteome</keyword>
<feature type="compositionally biased region" description="Polar residues" evidence="1">
    <location>
        <begin position="48"/>
        <end position="57"/>
    </location>
</feature>
<dbReference type="AlphaFoldDB" id="A0A0D1XD29"/>
<reference evidence="2 3" key="1">
    <citation type="submission" date="2015-01" db="EMBL/GenBank/DDBJ databases">
        <title>The Genome Sequence of Ochroconis gallopava CBS43764.</title>
        <authorList>
            <consortium name="The Broad Institute Genomics Platform"/>
            <person name="Cuomo C."/>
            <person name="de Hoog S."/>
            <person name="Gorbushina A."/>
            <person name="Stielow B."/>
            <person name="Teixiera M."/>
            <person name="Abouelleil A."/>
            <person name="Chapman S.B."/>
            <person name="Priest M."/>
            <person name="Young S.K."/>
            <person name="Wortman J."/>
            <person name="Nusbaum C."/>
            <person name="Birren B."/>
        </authorList>
    </citation>
    <scope>NUCLEOTIDE SEQUENCE [LARGE SCALE GENOMIC DNA]</scope>
    <source>
        <strain evidence="2 3">CBS 43764</strain>
    </source>
</reference>
<dbReference type="RefSeq" id="XP_016210005.1">
    <property type="nucleotide sequence ID" value="XM_016362188.1"/>
</dbReference>
<feature type="compositionally biased region" description="Basic residues" evidence="1">
    <location>
        <begin position="181"/>
        <end position="219"/>
    </location>
</feature>
<sequence length="219" mass="25276">MVLFGGLEVVAAGTLLHRVRQNRREAMRQEAEEDLRRRGWVPEHEAKSQPQNQTSSLFPPDAPRRPHSVPPPGYAPTGWQGTESFGSDQRTPQYPLGHPSQPYVPYSAQPHPPMPPPNAAAGWHAPPGQYHQPVSTFPMSSNQGYLAPPYPPSYQQYQPRQDAPHPQHHYRSNSQEPERPRRNHRREHSHSHSRARSRSRTRSRTRSRSRSRSRRNHRY</sequence>
<dbReference type="VEuPathDB" id="FungiDB:PV09_08314"/>
<dbReference type="InParanoid" id="A0A0D1XD29"/>
<feature type="compositionally biased region" description="Polar residues" evidence="1">
    <location>
        <begin position="132"/>
        <end position="144"/>
    </location>
</feature>
<feature type="region of interest" description="Disordered" evidence="1">
    <location>
        <begin position="21"/>
        <end position="219"/>
    </location>
</feature>
<dbReference type="EMBL" id="KN847567">
    <property type="protein sequence ID" value="KIW00136.1"/>
    <property type="molecule type" value="Genomic_DNA"/>
</dbReference>